<dbReference type="InterPro" id="IPR000814">
    <property type="entry name" value="TBP"/>
</dbReference>
<dbReference type="GO" id="GO:0006352">
    <property type="term" value="P:DNA-templated transcription initiation"/>
    <property type="evidence" value="ECO:0007669"/>
    <property type="project" value="InterPro"/>
</dbReference>
<keyword evidence="2" id="KW-0238">DNA-binding</keyword>
<dbReference type="PANTHER" id="PTHR10126">
    <property type="entry name" value="TATA-BOX BINDING PROTEIN"/>
    <property type="match status" value="1"/>
</dbReference>
<feature type="region of interest" description="Disordered" evidence="4">
    <location>
        <begin position="239"/>
        <end position="288"/>
    </location>
</feature>
<evidence type="ECO:0008006" key="6">
    <source>
        <dbReference type="Google" id="ProtNLM"/>
    </source>
</evidence>
<feature type="compositionally biased region" description="Acidic residues" evidence="4">
    <location>
        <begin position="275"/>
        <end position="288"/>
    </location>
</feature>
<dbReference type="EMBL" id="HBEM01017341">
    <property type="protein sequence ID" value="CAD8452923.1"/>
    <property type="molecule type" value="Transcribed_RNA"/>
</dbReference>
<dbReference type="AlphaFoldDB" id="A0A7S0DHT9"/>
<dbReference type="PRINTS" id="PR00686">
    <property type="entry name" value="TIFACTORIID"/>
</dbReference>
<dbReference type="Gene3D" id="3.30.310.10">
    <property type="entry name" value="TATA-Binding Protein"/>
    <property type="match status" value="2"/>
</dbReference>
<comment type="similarity">
    <text evidence="1">Belongs to the TBP family.</text>
</comment>
<name>A0A7S0DHT9_9EUKA</name>
<proteinExistence type="inferred from homology"/>
<organism evidence="5">
    <name type="scientific">Amorphochlora amoebiformis</name>
    <dbReference type="NCBI Taxonomy" id="1561963"/>
    <lineage>
        <taxon>Eukaryota</taxon>
        <taxon>Sar</taxon>
        <taxon>Rhizaria</taxon>
        <taxon>Cercozoa</taxon>
        <taxon>Chlorarachniophyceae</taxon>
        <taxon>Amorphochlora</taxon>
    </lineage>
</organism>
<keyword evidence="3" id="KW-0804">Transcription</keyword>
<protein>
    <recommendedName>
        <fullName evidence="6">TATA-box binding protein</fullName>
    </recommendedName>
</protein>
<dbReference type="SUPFAM" id="SSF55945">
    <property type="entry name" value="TATA-box binding protein-like"/>
    <property type="match status" value="2"/>
</dbReference>
<evidence type="ECO:0000256" key="1">
    <source>
        <dbReference type="ARBA" id="ARBA00005560"/>
    </source>
</evidence>
<gene>
    <name evidence="5" type="ORF">LAMO00422_LOCUS11863</name>
</gene>
<dbReference type="GO" id="GO:0003677">
    <property type="term" value="F:DNA binding"/>
    <property type="evidence" value="ECO:0007669"/>
    <property type="project" value="UniProtKB-KW"/>
</dbReference>
<evidence type="ECO:0000256" key="4">
    <source>
        <dbReference type="SAM" id="MobiDB-lite"/>
    </source>
</evidence>
<evidence type="ECO:0000256" key="3">
    <source>
        <dbReference type="ARBA" id="ARBA00023163"/>
    </source>
</evidence>
<evidence type="ECO:0000313" key="5">
    <source>
        <dbReference type="EMBL" id="CAD8452923.1"/>
    </source>
</evidence>
<feature type="compositionally biased region" description="Polar residues" evidence="4">
    <location>
        <begin position="241"/>
        <end position="258"/>
    </location>
</feature>
<dbReference type="Pfam" id="PF00352">
    <property type="entry name" value="TBP"/>
    <property type="match status" value="2"/>
</dbReference>
<dbReference type="InterPro" id="IPR012295">
    <property type="entry name" value="TBP_dom_sf"/>
</dbReference>
<accession>A0A7S0DHT9</accession>
<sequence>MEKKDIKELIEEFEQDMVDKEVKQVAEGGTNEVTPLETKQMEQALTRASDIFKPEVSCVFAFLHLRIPLDLIHIVTRVRGAEYNPKRFHAVVLRIREPKATAIIYASGKLVCMGARNEKAANLACRKFVRILQKVGYSEAKFAPTKAEPLIRNVMAKVKVPFPIRLEDLAVAHRDFVSFEPEIFPGLIYRMASPRVTIFVFVTGTVLVVGAKNRNQVYLAFDSIFPVLVEFKKVPEEESHTSSNISAPVTGGNNTELDPSTDARAESSGGPDQVEVFDEDEEDEEDAE</sequence>
<evidence type="ECO:0000256" key="2">
    <source>
        <dbReference type="ARBA" id="ARBA00023125"/>
    </source>
</evidence>
<reference evidence="5" key="1">
    <citation type="submission" date="2021-01" db="EMBL/GenBank/DDBJ databases">
        <authorList>
            <person name="Corre E."/>
            <person name="Pelletier E."/>
            <person name="Niang G."/>
            <person name="Scheremetjew M."/>
            <person name="Finn R."/>
            <person name="Kale V."/>
            <person name="Holt S."/>
            <person name="Cochrane G."/>
            <person name="Meng A."/>
            <person name="Brown T."/>
            <person name="Cohen L."/>
        </authorList>
    </citation>
    <scope>NUCLEOTIDE SEQUENCE</scope>
    <source>
        <strain evidence="5">CCMP2058</strain>
    </source>
</reference>